<dbReference type="OrthoDB" id="8300214at2759"/>
<dbReference type="EMBL" id="MU825421">
    <property type="protein sequence ID" value="KAJ7390075.1"/>
    <property type="molecule type" value="Genomic_DNA"/>
</dbReference>
<feature type="domain" description="AstE/AspA barrel-sandwich hybrid" evidence="6">
    <location>
        <begin position="262"/>
        <end position="342"/>
    </location>
</feature>
<dbReference type="Gene3D" id="3.40.630.10">
    <property type="entry name" value="Zn peptidases"/>
    <property type="match status" value="1"/>
</dbReference>
<keyword evidence="4 8" id="KW-0378">Hydrolase</keyword>
<evidence type="ECO:0000313" key="9">
    <source>
        <dbReference type="Proteomes" id="UP001163046"/>
    </source>
</evidence>
<evidence type="ECO:0000256" key="3">
    <source>
        <dbReference type="ARBA" id="ARBA00022723"/>
    </source>
</evidence>
<sequence>MEKCVTAEHMTTLLPVKMDVCGQVKYHDPVHSLCISGGTHGNELNGVYLVKNWLKSEAREIQRNSFRTQVVLANPRATEQCVRFTDVDLNRQITPENLFSSSESSEEKCLPYEIQRARELYSQFQDESGEKGVDFWLDLHNTTANTGPFFIMSQTVGPFPLHLASHLQMKFPEIRIMFLKPGNFERLHLDGDQDKERKHAPPLKFPTGGVLDMGKEGFTLEMGPLANGILNASMFNLAKEIIYGVLDIVEEFNNGKEFKEKEIEVFKPLGIIHYPADENSEITAMISPDLDGKDWKPLHPGDSLFLSFSGETIPYTGHDVVWPVFINEAAYFRNNIALSITTKEKVTVPALKLKANQP</sequence>
<protein>
    <submittedName>
        <fullName evidence="8">Succinylglutamate desuccinylase / Aspartoacylase</fullName>
        <ecNumber evidence="8">3.5.1.1</ecNumber>
    </submittedName>
</protein>
<comment type="similarity">
    <text evidence="2">Belongs to the AspA/AstE family. Aspartoacylase subfamily.</text>
</comment>
<dbReference type="InterPro" id="IPR050178">
    <property type="entry name" value="AspA/AstE_fam"/>
</dbReference>
<keyword evidence="9" id="KW-1185">Reference proteome</keyword>
<reference evidence="8" key="1">
    <citation type="submission" date="2023-01" db="EMBL/GenBank/DDBJ databases">
        <title>Genome assembly of the deep-sea coral Lophelia pertusa.</title>
        <authorList>
            <person name="Herrera S."/>
            <person name="Cordes E."/>
        </authorList>
    </citation>
    <scope>NUCLEOTIDE SEQUENCE</scope>
    <source>
        <strain evidence="8">USNM1676648</strain>
        <tissue evidence="8">Polyp</tissue>
    </source>
</reference>
<dbReference type="GO" id="GO:0005829">
    <property type="term" value="C:cytosol"/>
    <property type="evidence" value="ECO:0007669"/>
    <property type="project" value="TreeGrafter"/>
</dbReference>
<evidence type="ECO:0000259" key="6">
    <source>
        <dbReference type="Pfam" id="PF04952"/>
    </source>
</evidence>
<comment type="caution">
    <text evidence="8">The sequence shown here is derived from an EMBL/GenBank/DDBJ whole genome shotgun (WGS) entry which is preliminary data.</text>
</comment>
<evidence type="ECO:0000256" key="2">
    <source>
        <dbReference type="ARBA" id="ARBA00006173"/>
    </source>
</evidence>
<dbReference type="AlphaFoldDB" id="A0A9X0D7W3"/>
<comment type="cofactor">
    <cofactor evidence="1">
        <name>Zn(2+)</name>
        <dbReference type="ChEBI" id="CHEBI:29105"/>
    </cofactor>
</comment>
<dbReference type="SUPFAM" id="SSF53187">
    <property type="entry name" value="Zn-dependent exopeptidases"/>
    <property type="match status" value="1"/>
</dbReference>
<dbReference type="PANTHER" id="PTHR15162:SF7">
    <property type="entry name" value="SUCCINYLGLUTAMATE DESUCCINYLASE"/>
    <property type="match status" value="1"/>
</dbReference>
<evidence type="ECO:0000256" key="5">
    <source>
        <dbReference type="ARBA" id="ARBA00022833"/>
    </source>
</evidence>
<dbReference type="HAMAP" id="MF_00704">
    <property type="entry name" value="Aspartoacylase"/>
    <property type="match status" value="1"/>
</dbReference>
<accession>A0A9X0D7W3</accession>
<evidence type="ECO:0000313" key="8">
    <source>
        <dbReference type="EMBL" id="KAJ7390075.1"/>
    </source>
</evidence>
<evidence type="ECO:0000256" key="4">
    <source>
        <dbReference type="ARBA" id="ARBA00022801"/>
    </source>
</evidence>
<keyword evidence="3" id="KW-0479">Metal-binding</keyword>
<dbReference type="InterPro" id="IPR007036">
    <property type="entry name" value="Aste_AspA_hybrid_dom"/>
</dbReference>
<dbReference type="Gene3D" id="2.20.25.160">
    <property type="match status" value="1"/>
</dbReference>
<dbReference type="GO" id="GO:0004067">
    <property type="term" value="F:asparaginase activity"/>
    <property type="evidence" value="ECO:0007669"/>
    <property type="project" value="UniProtKB-EC"/>
</dbReference>
<dbReference type="GO" id="GO:0016788">
    <property type="term" value="F:hydrolase activity, acting on ester bonds"/>
    <property type="evidence" value="ECO:0007669"/>
    <property type="project" value="InterPro"/>
</dbReference>
<evidence type="ECO:0000256" key="1">
    <source>
        <dbReference type="ARBA" id="ARBA00001947"/>
    </source>
</evidence>
<dbReference type="PANTHER" id="PTHR15162">
    <property type="entry name" value="ASPARTOACYLASE"/>
    <property type="match status" value="1"/>
</dbReference>
<dbReference type="Pfam" id="PF04952">
    <property type="entry name" value="AstE_AspA_hybrid"/>
    <property type="match status" value="1"/>
</dbReference>
<dbReference type="GO" id="GO:0046872">
    <property type="term" value="F:metal ion binding"/>
    <property type="evidence" value="ECO:0007669"/>
    <property type="project" value="UniProtKB-KW"/>
</dbReference>
<dbReference type="Proteomes" id="UP001163046">
    <property type="component" value="Unassembled WGS sequence"/>
</dbReference>
<keyword evidence="5" id="KW-0862">Zinc</keyword>
<evidence type="ECO:0000259" key="7">
    <source>
        <dbReference type="Pfam" id="PF24827"/>
    </source>
</evidence>
<organism evidence="8 9">
    <name type="scientific">Desmophyllum pertusum</name>
    <dbReference type="NCBI Taxonomy" id="174260"/>
    <lineage>
        <taxon>Eukaryota</taxon>
        <taxon>Metazoa</taxon>
        <taxon>Cnidaria</taxon>
        <taxon>Anthozoa</taxon>
        <taxon>Hexacorallia</taxon>
        <taxon>Scleractinia</taxon>
        <taxon>Caryophylliina</taxon>
        <taxon>Caryophylliidae</taxon>
        <taxon>Desmophyllum</taxon>
    </lineage>
</organism>
<dbReference type="EC" id="3.5.1.1" evidence="8"/>
<feature type="domain" description="Succinylglutamate desuccinylase/Aspartoacylase catalytic" evidence="7">
    <location>
        <begin position="31"/>
        <end position="248"/>
    </location>
</feature>
<dbReference type="InterPro" id="IPR016708">
    <property type="entry name" value="Aspartoacylase"/>
</dbReference>
<proteinExistence type="inferred from homology"/>
<dbReference type="Pfam" id="PF24827">
    <property type="entry name" value="AstE_AspA_cat"/>
    <property type="match status" value="1"/>
</dbReference>
<gene>
    <name evidence="8" type="primary">ACY3</name>
    <name evidence="8" type="ORF">OS493_027600</name>
</gene>
<dbReference type="InterPro" id="IPR055438">
    <property type="entry name" value="AstE_AspA_cat"/>
</dbReference>
<name>A0A9X0D7W3_9CNID</name>